<sequence length="127" mass="14738">AAVGAIAMLAVGTTIGAPTYGTYRLVKHIRSKRQDRRRRQYMETISRQWTTSDSLSTYINTIDERNTEIDDIEKAIQASLITYRNEISKRENKEMLHHIQLDVLVIQNHHDNNDNDDEDDDDDSFDD</sequence>
<evidence type="ECO:0000256" key="2">
    <source>
        <dbReference type="SAM" id="Phobius"/>
    </source>
</evidence>
<evidence type="ECO:0000256" key="1">
    <source>
        <dbReference type="SAM" id="MobiDB-lite"/>
    </source>
</evidence>
<keyword evidence="2" id="KW-0472">Membrane</keyword>
<feature type="region of interest" description="Disordered" evidence="1">
    <location>
        <begin position="108"/>
        <end position="127"/>
    </location>
</feature>
<keyword evidence="2" id="KW-1133">Transmembrane helix</keyword>
<keyword evidence="2" id="KW-0812">Transmembrane</keyword>
<protein>
    <submittedName>
        <fullName evidence="3">Uncharacterized protein</fullName>
    </submittedName>
</protein>
<gene>
    <name evidence="3" type="ORF">KXQ929_LOCUS50786</name>
</gene>
<dbReference type="Proteomes" id="UP000663868">
    <property type="component" value="Unassembled WGS sequence"/>
</dbReference>
<evidence type="ECO:0000313" key="3">
    <source>
        <dbReference type="EMBL" id="CAF4396813.1"/>
    </source>
</evidence>
<feature type="compositionally biased region" description="Acidic residues" evidence="1">
    <location>
        <begin position="114"/>
        <end position="127"/>
    </location>
</feature>
<feature type="transmembrane region" description="Helical" evidence="2">
    <location>
        <begin position="6"/>
        <end position="26"/>
    </location>
</feature>
<evidence type="ECO:0000313" key="4">
    <source>
        <dbReference type="Proteomes" id="UP000663868"/>
    </source>
</evidence>
<reference evidence="3" key="1">
    <citation type="submission" date="2021-02" db="EMBL/GenBank/DDBJ databases">
        <authorList>
            <person name="Nowell W R."/>
        </authorList>
    </citation>
    <scope>NUCLEOTIDE SEQUENCE</scope>
</reference>
<dbReference type="EMBL" id="CAJOBB010023941">
    <property type="protein sequence ID" value="CAF4396813.1"/>
    <property type="molecule type" value="Genomic_DNA"/>
</dbReference>
<organism evidence="3 4">
    <name type="scientific">Adineta steineri</name>
    <dbReference type="NCBI Taxonomy" id="433720"/>
    <lineage>
        <taxon>Eukaryota</taxon>
        <taxon>Metazoa</taxon>
        <taxon>Spiralia</taxon>
        <taxon>Gnathifera</taxon>
        <taxon>Rotifera</taxon>
        <taxon>Eurotatoria</taxon>
        <taxon>Bdelloidea</taxon>
        <taxon>Adinetida</taxon>
        <taxon>Adinetidae</taxon>
        <taxon>Adineta</taxon>
    </lineage>
</organism>
<accession>A0A820P5U9</accession>
<dbReference type="AlphaFoldDB" id="A0A820P5U9"/>
<feature type="non-terminal residue" evidence="3">
    <location>
        <position position="1"/>
    </location>
</feature>
<proteinExistence type="predicted"/>
<name>A0A820P5U9_9BILA</name>
<comment type="caution">
    <text evidence="3">The sequence shown here is derived from an EMBL/GenBank/DDBJ whole genome shotgun (WGS) entry which is preliminary data.</text>
</comment>